<organism evidence="2 3">
    <name type="scientific">Thalassotalea psychrophila</name>
    <dbReference type="NCBI Taxonomy" id="3065647"/>
    <lineage>
        <taxon>Bacteria</taxon>
        <taxon>Pseudomonadati</taxon>
        <taxon>Pseudomonadota</taxon>
        <taxon>Gammaproteobacteria</taxon>
        <taxon>Alteromonadales</taxon>
        <taxon>Colwelliaceae</taxon>
        <taxon>Thalassotalea</taxon>
    </lineage>
</organism>
<evidence type="ECO:0000256" key="1">
    <source>
        <dbReference type="SAM" id="Phobius"/>
    </source>
</evidence>
<evidence type="ECO:0000313" key="3">
    <source>
        <dbReference type="Proteomes" id="UP001258994"/>
    </source>
</evidence>
<name>A0ABY9TPE9_9GAMM</name>
<accession>A0ABY9TPE9</accession>
<feature type="transmembrane region" description="Helical" evidence="1">
    <location>
        <begin position="46"/>
        <end position="63"/>
    </location>
</feature>
<feature type="transmembrane region" description="Helical" evidence="1">
    <location>
        <begin position="21"/>
        <end position="40"/>
    </location>
</feature>
<keyword evidence="1" id="KW-1133">Transmembrane helix</keyword>
<dbReference type="Proteomes" id="UP001258994">
    <property type="component" value="Chromosome"/>
</dbReference>
<keyword evidence="1" id="KW-0472">Membrane</keyword>
<sequence length="90" mass="10090">MNFKFLDFICAEPKGMATNSYYGYGMLLAILLLLIGSMQHDYLPNIILGLVLLLGHVAGSFKLNKPIRLLLRMTSLTLLFYLIASIIVLK</sequence>
<protein>
    <submittedName>
        <fullName evidence="2">Uncharacterized protein</fullName>
    </submittedName>
</protein>
<reference evidence="3" key="1">
    <citation type="submission" date="2023-09" db="EMBL/GenBank/DDBJ databases">
        <authorList>
            <person name="Li S."/>
            <person name="Li X."/>
            <person name="Zhang C."/>
            <person name="Zhao Z."/>
        </authorList>
    </citation>
    <scope>NUCLEOTIDE SEQUENCE [LARGE SCALE GENOMIC DNA]</scope>
    <source>
        <strain evidence="3">SQ149</strain>
    </source>
</reference>
<dbReference type="EMBL" id="CP134145">
    <property type="protein sequence ID" value="WNC70585.1"/>
    <property type="molecule type" value="Genomic_DNA"/>
</dbReference>
<proteinExistence type="predicted"/>
<keyword evidence="1" id="KW-0812">Transmembrane</keyword>
<feature type="transmembrane region" description="Helical" evidence="1">
    <location>
        <begin position="70"/>
        <end position="89"/>
    </location>
</feature>
<gene>
    <name evidence="2" type="ORF">RGQ13_10605</name>
</gene>
<dbReference type="RefSeq" id="WP_348389724.1">
    <property type="nucleotide sequence ID" value="NZ_CP134145.1"/>
</dbReference>
<keyword evidence="3" id="KW-1185">Reference proteome</keyword>
<evidence type="ECO:0000313" key="2">
    <source>
        <dbReference type="EMBL" id="WNC70585.1"/>
    </source>
</evidence>